<dbReference type="OrthoDB" id="3295174at2"/>
<dbReference type="PANTHER" id="PTHR30055">
    <property type="entry name" value="HTH-TYPE TRANSCRIPTIONAL REGULATOR RUTR"/>
    <property type="match status" value="1"/>
</dbReference>
<dbReference type="PRINTS" id="PR00455">
    <property type="entry name" value="HTHTETR"/>
</dbReference>
<dbReference type="Pfam" id="PF21597">
    <property type="entry name" value="TetR_C_43"/>
    <property type="match status" value="1"/>
</dbReference>
<feature type="DNA-binding region" description="H-T-H motif" evidence="4">
    <location>
        <begin position="42"/>
        <end position="61"/>
    </location>
</feature>
<evidence type="ECO:0000256" key="4">
    <source>
        <dbReference type="PROSITE-ProRule" id="PRU00335"/>
    </source>
</evidence>
<sequence>MAKAAATPATTDPAMRADARRNRERVLTAARTVFSEHGTDASLRDVARRAGVGIGTLYRHFPTREALLEALVGHGFDRLNSTARELLTAASPADALVSWLRDFAAGTTTYHGLPASVMAAVHDEGSRLHASCAAMRAAGARLLARAQEAGSVRPDVTVEELLTLAAAIAWASEQSRGRTDLTDRLLSLTVQGIQG</sequence>
<organism evidence="7 8">
    <name type="scientific">Streptosporangium roseum (strain ATCC 12428 / DSM 43021 / JCM 3005 / KCTC 9067 / NCIMB 10171 / NRRL 2505 / NI 9100)</name>
    <dbReference type="NCBI Taxonomy" id="479432"/>
    <lineage>
        <taxon>Bacteria</taxon>
        <taxon>Bacillati</taxon>
        <taxon>Actinomycetota</taxon>
        <taxon>Actinomycetes</taxon>
        <taxon>Streptosporangiales</taxon>
        <taxon>Streptosporangiaceae</taxon>
        <taxon>Streptosporangium</taxon>
    </lineage>
</organism>
<feature type="domain" description="HTH tetR-type" evidence="6">
    <location>
        <begin position="20"/>
        <end position="79"/>
    </location>
</feature>
<dbReference type="PANTHER" id="PTHR30055:SF234">
    <property type="entry name" value="HTH-TYPE TRANSCRIPTIONAL REGULATOR BETI"/>
    <property type="match status" value="1"/>
</dbReference>
<accession>D2BDL0</accession>
<dbReference type="GO" id="GO:0003700">
    <property type="term" value="F:DNA-binding transcription factor activity"/>
    <property type="evidence" value="ECO:0007669"/>
    <property type="project" value="TreeGrafter"/>
</dbReference>
<evidence type="ECO:0000256" key="2">
    <source>
        <dbReference type="ARBA" id="ARBA00023125"/>
    </source>
</evidence>
<dbReference type="Pfam" id="PF00440">
    <property type="entry name" value="TetR_N"/>
    <property type="match status" value="1"/>
</dbReference>
<dbReference type="InterPro" id="IPR049445">
    <property type="entry name" value="TetR_SbtR-like_C"/>
</dbReference>
<dbReference type="KEGG" id="sro:Sros_3360"/>
<feature type="compositionally biased region" description="Low complexity" evidence="5">
    <location>
        <begin position="1"/>
        <end position="14"/>
    </location>
</feature>
<dbReference type="GO" id="GO:0000976">
    <property type="term" value="F:transcription cis-regulatory region binding"/>
    <property type="evidence" value="ECO:0007669"/>
    <property type="project" value="TreeGrafter"/>
</dbReference>
<dbReference type="InterPro" id="IPR001647">
    <property type="entry name" value="HTH_TetR"/>
</dbReference>
<evidence type="ECO:0000259" key="6">
    <source>
        <dbReference type="PROSITE" id="PS50977"/>
    </source>
</evidence>
<dbReference type="AlphaFoldDB" id="D2BDL0"/>
<dbReference type="Proteomes" id="UP000002029">
    <property type="component" value="Chromosome"/>
</dbReference>
<evidence type="ECO:0000313" key="8">
    <source>
        <dbReference type="Proteomes" id="UP000002029"/>
    </source>
</evidence>
<dbReference type="InterPro" id="IPR036271">
    <property type="entry name" value="Tet_transcr_reg_TetR-rel_C_sf"/>
</dbReference>
<dbReference type="SUPFAM" id="SSF46689">
    <property type="entry name" value="Homeodomain-like"/>
    <property type="match status" value="1"/>
</dbReference>
<dbReference type="EMBL" id="CP001814">
    <property type="protein sequence ID" value="ACZ86299.1"/>
    <property type="molecule type" value="Genomic_DNA"/>
</dbReference>
<keyword evidence="2 4" id="KW-0238">DNA-binding</keyword>
<gene>
    <name evidence="7" type="ordered locus">Sros_3360</name>
</gene>
<evidence type="ECO:0000256" key="1">
    <source>
        <dbReference type="ARBA" id="ARBA00023015"/>
    </source>
</evidence>
<keyword evidence="1" id="KW-0805">Transcription regulation</keyword>
<dbReference type="InterPro" id="IPR050109">
    <property type="entry name" value="HTH-type_TetR-like_transc_reg"/>
</dbReference>
<dbReference type="RefSeq" id="WP_012890043.1">
    <property type="nucleotide sequence ID" value="NC_013595.1"/>
</dbReference>
<dbReference type="eggNOG" id="COG1309">
    <property type="taxonomic scope" value="Bacteria"/>
</dbReference>
<proteinExistence type="predicted"/>
<keyword evidence="8" id="KW-1185">Reference proteome</keyword>
<feature type="region of interest" description="Disordered" evidence="5">
    <location>
        <begin position="1"/>
        <end position="20"/>
    </location>
</feature>
<dbReference type="PROSITE" id="PS50977">
    <property type="entry name" value="HTH_TETR_2"/>
    <property type="match status" value="1"/>
</dbReference>
<name>D2BDL0_STRRD</name>
<dbReference type="STRING" id="479432.Sros_3360"/>
<dbReference type="Gene3D" id="1.10.357.10">
    <property type="entry name" value="Tetracycline Repressor, domain 2"/>
    <property type="match status" value="1"/>
</dbReference>
<reference evidence="7 8" key="1">
    <citation type="journal article" date="2010" name="Stand. Genomic Sci.">
        <title>Complete genome sequence of Streptosporangium roseum type strain (NI 9100).</title>
        <authorList>
            <person name="Nolan M."/>
            <person name="Sikorski J."/>
            <person name="Jando M."/>
            <person name="Lucas S."/>
            <person name="Lapidus A."/>
            <person name="Glavina Del Rio T."/>
            <person name="Chen F."/>
            <person name="Tice H."/>
            <person name="Pitluck S."/>
            <person name="Cheng J.F."/>
            <person name="Chertkov O."/>
            <person name="Sims D."/>
            <person name="Meincke L."/>
            <person name="Brettin T."/>
            <person name="Han C."/>
            <person name="Detter J.C."/>
            <person name="Bruce D."/>
            <person name="Goodwin L."/>
            <person name="Land M."/>
            <person name="Hauser L."/>
            <person name="Chang Y.J."/>
            <person name="Jeffries C.D."/>
            <person name="Ivanova N."/>
            <person name="Mavromatis K."/>
            <person name="Mikhailova N."/>
            <person name="Chen A."/>
            <person name="Palaniappan K."/>
            <person name="Chain P."/>
            <person name="Rohde M."/>
            <person name="Goker M."/>
            <person name="Bristow J."/>
            <person name="Eisen J.A."/>
            <person name="Markowitz V."/>
            <person name="Hugenholtz P."/>
            <person name="Kyrpides N.C."/>
            <person name="Klenk H.P."/>
        </authorList>
    </citation>
    <scope>NUCLEOTIDE SEQUENCE [LARGE SCALE GENOMIC DNA]</scope>
    <source>
        <strain evidence="8">ATCC 12428 / DSM 43021 / JCM 3005 / NI 9100</strain>
    </source>
</reference>
<protein>
    <submittedName>
        <fullName evidence="7">Transcriptional regulator, TetR family</fullName>
    </submittedName>
</protein>
<evidence type="ECO:0000256" key="3">
    <source>
        <dbReference type="ARBA" id="ARBA00023163"/>
    </source>
</evidence>
<dbReference type="SUPFAM" id="SSF48498">
    <property type="entry name" value="Tetracyclin repressor-like, C-terminal domain"/>
    <property type="match status" value="1"/>
</dbReference>
<evidence type="ECO:0000313" key="7">
    <source>
        <dbReference type="EMBL" id="ACZ86299.1"/>
    </source>
</evidence>
<evidence type="ECO:0000256" key="5">
    <source>
        <dbReference type="SAM" id="MobiDB-lite"/>
    </source>
</evidence>
<dbReference type="HOGENOM" id="CLU_069356_17_1_11"/>
<keyword evidence="3" id="KW-0804">Transcription</keyword>
<dbReference type="InterPro" id="IPR009057">
    <property type="entry name" value="Homeodomain-like_sf"/>
</dbReference>